<keyword evidence="5" id="KW-0325">Glycoprotein</keyword>
<dbReference type="AlphaFoldDB" id="A0A0D1ZF12"/>
<evidence type="ECO:0000256" key="3">
    <source>
        <dbReference type="ARBA" id="ARBA00010031"/>
    </source>
</evidence>
<dbReference type="Pfam" id="PF05730">
    <property type="entry name" value="CFEM"/>
    <property type="match status" value="1"/>
</dbReference>
<keyword evidence="7" id="KW-1015">Disulfide bond</keyword>
<evidence type="ECO:0000313" key="11">
    <source>
        <dbReference type="EMBL" id="KIW26381.1"/>
    </source>
</evidence>
<reference evidence="11 12" key="1">
    <citation type="submission" date="2015-01" db="EMBL/GenBank/DDBJ databases">
        <title>The Genome Sequence of Cladophialophora immunda CBS83496.</title>
        <authorList>
            <consortium name="The Broad Institute Genomics Platform"/>
            <person name="Cuomo C."/>
            <person name="de Hoog S."/>
            <person name="Gorbushina A."/>
            <person name="Stielow B."/>
            <person name="Teixiera M."/>
            <person name="Abouelleil A."/>
            <person name="Chapman S.B."/>
            <person name="Priest M."/>
            <person name="Young S.K."/>
            <person name="Wortman J."/>
            <person name="Nusbaum C."/>
            <person name="Birren B."/>
        </authorList>
    </citation>
    <scope>NUCLEOTIDE SEQUENCE [LARGE SCALE GENOMIC DNA]</scope>
    <source>
        <strain evidence="11 12">CBS 83496</strain>
    </source>
</reference>
<evidence type="ECO:0000256" key="8">
    <source>
        <dbReference type="ARBA" id="ARBA00023288"/>
    </source>
</evidence>
<organism evidence="11 12">
    <name type="scientific">Cladophialophora immunda</name>
    <dbReference type="NCBI Taxonomy" id="569365"/>
    <lineage>
        <taxon>Eukaryota</taxon>
        <taxon>Fungi</taxon>
        <taxon>Dikarya</taxon>
        <taxon>Ascomycota</taxon>
        <taxon>Pezizomycotina</taxon>
        <taxon>Eurotiomycetes</taxon>
        <taxon>Chaetothyriomycetidae</taxon>
        <taxon>Chaetothyriales</taxon>
        <taxon>Herpotrichiellaceae</taxon>
        <taxon>Cladophialophora</taxon>
    </lineage>
</organism>
<dbReference type="RefSeq" id="XP_016246597.1">
    <property type="nucleotide sequence ID" value="XM_016396741.1"/>
</dbReference>
<dbReference type="VEuPathDB" id="FungiDB:PV07_09480"/>
<dbReference type="EMBL" id="KN847044">
    <property type="protein sequence ID" value="KIW26381.1"/>
    <property type="molecule type" value="Genomic_DNA"/>
</dbReference>
<evidence type="ECO:0000313" key="12">
    <source>
        <dbReference type="Proteomes" id="UP000054466"/>
    </source>
</evidence>
<dbReference type="GO" id="GO:0005576">
    <property type="term" value="C:extracellular region"/>
    <property type="evidence" value="ECO:0007669"/>
    <property type="project" value="UniProtKB-SubCell"/>
</dbReference>
<dbReference type="OrthoDB" id="4160532at2759"/>
<evidence type="ECO:0000256" key="2">
    <source>
        <dbReference type="ARBA" id="ARBA00004613"/>
    </source>
</evidence>
<evidence type="ECO:0000256" key="4">
    <source>
        <dbReference type="ARBA" id="ARBA00022525"/>
    </source>
</evidence>
<dbReference type="InterPro" id="IPR008427">
    <property type="entry name" value="Extracellular_membr_CFEM_dom"/>
</dbReference>
<proteinExistence type="inferred from homology"/>
<keyword evidence="6 9" id="KW-0732">Signal</keyword>
<name>A0A0D1ZF12_9EURO</name>
<evidence type="ECO:0000256" key="9">
    <source>
        <dbReference type="SAM" id="SignalP"/>
    </source>
</evidence>
<feature type="domain" description="CFEM" evidence="10">
    <location>
        <begin position="28"/>
        <end position="76"/>
    </location>
</feature>
<keyword evidence="4" id="KW-0964">Secreted</keyword>
<evidence type="ECO:0000256" key="1">
    <source>
        <dbReference type="ARBA" id="ARBA00004589"/>
    </source>
</evidence>
<accession>A0A0D1ZF12</accession>
<evidence type="ECO:0000256" key="5">
    <source>
        <dbReference type="ARBA" id="ARBA00022622"/>
    </source>
</evidence>
<evidence type="ECO:0000259" key="10">
    <source>
        <dbReference type="Pfam" id="PF05730"/>
    </source>
</evidence>
<dbReference type="Proteomes" id="UP000054466">
    <property type="component" value="Unassembled WGS sequence"/>
</dbReference>
<feature type="signal peptide" evidence="9">
    <location>
        <begin position="1"/>
        <end position="22"/>
    </location>
</feature>
<protein>
    <recommendedName>
        <fullName evidence="10">CFEM domain-containing protein</fullName>
    </recommendedName>
</protein>
<keyword evidence="12" id="KW-1185">Reference proteome</keyword>
<dbReference type="GeneID" id="27348674"/>
<comment type="similarity">
    <text evidence="3">Belongs to the RBT5 family.</text>
</comment>
<keyword evidence="5" id="KW-0336">GPI-anchor</keyword>
<dbReference type="HOGENOM" id="CLU_1214631_0_0_1"/>
<keyword evidence="5" id="KW-0472">Membrane</keyword>
<comment type="subcellular location">
    <subcellularLocation>
        <location evidence="1">Membrane</location>
        <topology evidence="1">Lipid-anchor</topology>
        <topology evidence="1">GPI-anchor</topology>
    </subcellularLocation>
    <subcellularLocation>
        <location evidence="2">Secreted</location>
    </subcellularLocation>
</comment>
<evidence type="ECO:0000256" key="7">
    <source>
        <dbReference type="ARBA" id="ARBA00023157"/>
    </source>
</evidence>
<evidence type="ECO:0000256" key="6">
    <source>
        <dbReference type="ARBA" id="ARBA00022729"/>
    </source>
</evidence>
<keyword evidence="8" id="KW-0449">Lipoprotein</keyword>
<sequence>MASLRTILLCSLSLIVSPFVNATYERWTALPYCAQGCFTKAVNDSLATCAHVSLDCFCRNTVAAKEFDLCLQANVPCNSNPINHDVEVFKNTVFCNTSVDSGFDYTAAMGAATATLGTPSGESLSSTVSMSSIFPSTIHPTNTSTICPDSDSAQTTFQGLITSTSTVVVELSSTASSSGKLNGTWTASAFPTVIAAQSFNGAPRACVWDFGVFGTGFLMTWILVGKIF</sequence>
<gene>
    <name evidence="11" type="ORF">PV07_09480</name>
</gene>
<feature type="chain" id="PRO_5002237627" description="CFEM domain-containing protein" evidence="9">
    <location>
        <begin position="23"/>
        <end position="228"/>
    </location>
</feature>
<dbReference type="GO" id="GO:0098552">
    <property type="term" value="C:side of membrane"/>
    <property type="evidence" value="ECO:0007669"/>
    <property type="project" value="UniProtKB-KW"/>
</dbReference>